<evidence type="ECO:0000313" key="3">
    <source>
        <dbReference type="EMBL" id="GAW79481.1"/>
    </source>
</evidence>
<evidence type="ECO:0000256" key="1">
    <source>
        <dbReference type="SAM" id="MobiDB-lite"/>
    </source>
</evidence>
<dbReference type="PANTHER" id="PTHR11206">
    <property type="entry name" value="MULTIDRUG RESISTANCE PROTEIN"/>
    <property type="match status" value="1"/>
</dbReference>
<organism evidence="3 4">
    <name type="scientific">Plasmodium gonderi</name>
    <dbReference type="NCBI Taxonomy" id="77519"/>
    <lineage>
        <taxon>Eukaryota</taxon>
        <taxon>Sar</taxon>
        <taxon>Alveolata</taxon>
        <taxon>Apicomplexa</taxon>
        <taxon>Aconoidasida</taxon>
        <taxon>Haemosporida</taxon>
        <taxon>Plasmodiidae</taxon>
        <taxon>Plasmodium</taxon>
        <taxon>Plasmodium (Plasmodium)</taxon>
    </lineage>
</organism>
<dbReference type="GeneID" id="39746192"/>
<feature type="transmembrane region" description="Helical" evidence="2">
    <location>
        <begin position="810"/>
        <end position="830"/>
    </location>
</feature>
<feature type="transmembrane region" description="Helical" evidence="2">
    <location>
        <begin position="405"/>
        <end position="426"/>
    </location>
</feature>
<feature type="compositionally biased region" description="Low complexity" evidence="1">
    <location>
        <begin position="128"/>
        <end position="157"/>
    </location>
</feature>
<name>A0A1Y1JAE1_PLAGO</name>
<dbReference type="OMA" id="FFMHPLG"/>
<feature type="transmembrane region" description="Helical" evidence="2">
    <location>
        <begin position="777"/>
        <end position="798"/>
    </location>
</feature>
<feature type="transmembrane region" description="Helical" evidence="2">
    <location>
        <begin position="299"/>
        <end position="320"/>
    </location>
</feature>
<keyword evidence="2" id="KW-0812">Transmembrane</keyword>
<feature type="transmembrane region" description="Helical" evidence="2">
    <location>
        <begin position="248"/>
        <end position="265"/>
    </location>
</feature>
<feature type="transmembrane region" description="Helical" evidence="2">
    <location>
        <begin position="340"/>
        <end position="362"/>
    </location>
</feature>
<keyword evidence="2" id="KW-0472">Membrane</keyword>
<keyword evidence="4" id="KW-1185">Reference proteome</keyword>
<feature type="transmembrane region" description="Helical" evidence="2">
    <location>
        <begin position="732"/>
        <end position="757"/>
    </location>
</feature>
<keyword evidence="2" id="KW-1133">Transmembrane helix</keyword>
<protein>
    <submittedName>
        <fullName evidence="3">Uncharacterized protein</fullName>
    </submittedName>
</protein>
<feature type="transmembrane region" description="Helical" evidence="2">
    <location>
        <begin position="222"/>
        <end position="239"/>
    </location>
</feature>
<feature type="compositionally biased region" description="Low complexity" evidence="1">
    <location>
        <begin position="524"/>
        <end position="536"/>
    </location>
</feature>
<dbReference type="Proteomes" id="UP000195521">
    <property type="component" value="Unassembled WGS sequence"/>
</dbReference>
<dbReference type="EMBL" id="BDQF01000004">
    <property type="protein sequence ID" value="GAW79481.1"/>
    <property type="molecule type" value="Genomic_DNA"/>
</dbReference>
<dbReference type="AlphaFoldDB" id="A0A1Y1JAE1"/>
<evidence type="ECO:0000313" key="4">
    <source>
        <dbReference type="Proteomes" id="UP000195521"/>
    </source>
</evidence>
<feature type="compositionally biased region" description="Basic and acidic residues" evidence="1">
    <location>
        <begin position="513"/>
        <end position="522"/>
    </location>
</feature>
<dbReference type="OrthoDB" id="2126698at2759"/>
<feature type="region of interest" description="Disordered" evidence="1">
    <location>
        <begin position="512"/>
        <end position="540"/>
    </location>
</feature>
<feature type="transmembrane region" description="Helical" evidence="2">
    <location>
        <begin position="836"/>
        <end position="858"/>
    </location>
</feature>
<gene>
    <name evidence="3" type="ORF">PGO_040810</name>
</gene>
<sequence>MNTDISSKQNGLEMYKRHVSNDNEDAVCTQNIQNIHLVESCSHFPNSTLLFVPAQAKLMTDSTTMPPNGNTDEHVQNFPYEDSSQGCKKSCIRETLHMNGNYIRLGSSNEGKHMMSSNRREPQERGANIIGGNQIGDNQIGDNQIGGNQIGHNPIGHNPRRNQRGGAAYSKKAESQHLGKSKKCSNVSSRGEKKRHRNLFMTLRKTISLLCNEILAKSFQTMISYVITTSFFIFLNLYVSNSCTYEEIGGFGMAASVITLLTSVVDGVSNSLDYFCSFATGIGNTDLSLLFLNIAYNTFYIFYLKMIIIFFFSKCCFFLFLNYAYTGDGVNMNKNNEHIYMINVFFSTLQILLISFFPQFIYESTRRYLILHNYIYPSLYTSFVSFILLNFFCYIFVFYMGMKYVGASLSLLLTNVFNLFSILKFLNVHLGRCLSLEGQEVHRGGVPSQTDETDEVVTVFPTWDKQTNGECEVSVPCFDHYMEMHDDPRAYSPEDVLEDVCTDSPFIHHKCSHHENRRKEDASNSDSQSSRNDSGNHFGNSWEREIETQQMHMTDRSIYNLQFLFFHKPPDDTRKKDFVKTTRTNIKNIFFEILSFEFQLFESTYLSLTSVATFVQINNILNLVYYVSNSYGIVLSKLIGVYITSQMEKKGRQKLRKKSNVMNAPRKCTKRGKLGKYGKETISNMTSLPNSMSLPNLTIPLVLSNPSTDQREEVVMFEVESRMRIKKNNITLLEIFLAFFMLLSFLYLCLGGVYIYRDKIIPLVFSDINIQRNLREIFFIFTVELFFEILASLLNSVVKGLSLQEEISAFTFFNFLFFMHPLGFILTFFIKLDIYGFVYSNLISMTVQVIYLIVFLTIRLHKMFLNGW</sequence>
<feature type="region of interest" description="Disordered" evidence="1">
    <location>
        <begin position="127"/>
        <end position="192"/>
    </location>
</feature>
<comment type="caution">
    <text evidence="3">The sequence shown here is derived from an EMBL/GenBank/DDBJ whole genome shotgun (WGS) entry which is preliminary data.</text>
</comment>
<proteinExistence type="predicted"/>
<evidence type="ECO:0000256" key="2">
    <source>
        <dbReference type="SAM" id="Phobius"/>
    </source>
</evidence>
<accession>A0A1Y1JAE1</accession>
<reference evidence="4" key="1">
    <citation type="submission" date="2017-04" db="EMBL/GenBank/DDBJ databases">
        <title>Plasmodium gonderi genome.</title>
        <authorList>
            <person name="Arisue N."/>
            <person name="Honma H."/>
            <person name="Kawai S."/>
            <person name="Tougan T."/>
            <person name="Tanabe K."/>
            <person name="Horii T."/>
        </authorList>
    </citation>
    <scope>NUCLEOTIDE SEQUENCE [LARGE SCALE GENOMIC DNA]</scope>
    <source>
        <strain evidence="4">ATCC 30045</strain>
    </source>
</reference>
<feature type="transmembrane region" description="Helical" evidence="2">
    <location>
        <begin position="374"/>
        <end position="399"/>
    </location>
</feature>
<dbReference type="RefSeq" id="XP_028542070.1">
    <property type="nucleotide sequence ID" value="XM_028686269.1"/>
</dbReference>